<proteinExistence type="predicted"/>
<evidence type="ECO:0000313" key="1">
    <source>
        <dbReference type="EMBL" id="GGB61872.1"/>
    </source>
</evidence>
<sequence length="57" mass="5963">MGLDLVLEFEIEKGRSPDLESVARALLAWNDAVQAACAAISPSVKVVVELAGVEHGS</sequence>
<accession>A0ABQ1J9G2</accession>
<organism evidence="1 2">
    <name type="scientific">Blastomonas aquatica</name>
    <dbReference type="NCBI Taxonomy" id="1510276"/>
    <lineage>
        <taxon>Bacteria</taxon>
        <taxon>Pseudomonadati</taxon>
        <taxon>Pseudomonadota</taxon>
        <taxon>Alphaproteobacteria</taxon>
        <taxon>Sphingomonadales</taxon>
        <taxon>Sphingomonadaceae</taxon>
        <taxon>Blastomonas</taxon>
    </lineage>
</organism>
<keyword evidence="2" id="KW-1185">Reference proteome</keyword>
<comment type="caution">
    <text evidence="1">The sequence shown here is derived from an EMBL/GenBank/DDBJ whole genome shotgun (WGS) entry which is preliminary data.</text>
</comment>
<gene>
    <name evidence="1" type="ORF">GCM10010833_16030</name>
</gene>
<protein>
    <submittedName>
        <fullName evidence="1">Uncharacterized protein</fullName>
    </submittedName>
</protein>
<dbReference type="Proteomes" id="UP000614261">
    <property type="component" value="Unassembled WGS sequence"/>
</dbReference>
<evidence type="ECO:0000313" key="2">
    <source>
        <dbReference type="Proteomes" id="UP000614261"/>
    </source>
</evidence>
<reference evidence="2" key="1">
    <citation type="journal article" date="2019" name="Int. J. Syst. Evol. Microbiol.">
        <title>The Global Catalogue of Microorganisms (GCM) 10K type strain sequencing project: providing services to taxonomists for standard genome sequencing and annotation.</title>
        <authorList>
            <consortium name="The Broad Institute Genomics Platform"/>
            <consortium name="The Broad Institute Genome Sequencing Center for Infectious Disease"/>
            <person name="Wu L."/>
            <person name="Ma J."/>
        </authorList>
    </citation>
    <scope>NUCLEOTIDE SEQUENCE [LARGE SCALE GENOMIC DNA]</scope>
    <source>
        <strain evidence="2">CGMCC 1.12851</strain>
    </source>
</reference>
<dbReference type="EMBL" id="BMGD01000003">
    <property type="protein sequence ID" value="GGB61872.1"/>
    <property type="molecule type" value="Genomic_DNA"/>
</dbReference>
<name>A0ABQ1J9G2_9SPHN</name>